<keyword evidence="1" id="KW-0812">Transmembrane</keyword>
<sequence>MNGSLLRKNKSPFGSECAGVYANLTRCRDSGIVWLCAYVAVWLCSCVAVNAPVLVEEWKWVGSEAGPNTVGCKNIGLQMGS</sequence>
<dbReference type="Proteomes" id="UP000735302">
    <property type="component" value="Unassembled WGS sequence"/>
</dbReference>
<keyword evidence="1" id="KW-0472">Membrane</keyword>
<accession>A0AAV3YBE7</accession>
<evidence type="ECO:0000313" key="2">
    <source>
        <dbReference type="EMBL" id="GFN79817.1"/>
    </source>
</evidence>
<keyword evidence="1" id="KW-1133">Transmembrane helix</keyword>
<proteinExistence type="predicted"/>
<dbReference type="EMBL" id="BLXT01000744">
    <property type="protein sequence ID" value="GFN79817.1"/>
    <property type="molecule type" value="Genomic_DNA"/>
</dbReference>
<dbReference type="AlphaFoldDB" id="A0AAV3YBE7"/>
<name>A0AAV3YBE7_9GAST</name>
<evidence type="ECO:0000256" key="1">
    <source>
        <dbReference type="SAM" id="Phobius"/>
    </source>
</evidence>
<evidence type="ECO:0000313" key="3">
    <source>
        <dbReference type="Proteomes" id="UP000735302"/>
    </source>
</evidence>
<protein>
    <submittedName>
        <fullName evidence="2">Uncharacterized protein</fullName>
    </submittedName>
</protein>
<organism evidence="2 3">
    <name type="scientific">Plakobranchus ocellatus</name>
    <dbReference type="NCBI Taxonomy" id="259542"/>
    <lineage>
        <taxon>Eukaryota</taxon>
        <taxon>Metazoa</taxon>
        <taxon>Spiralia</taxon>
        <taxon>Lophotrochozoa</taxon>
        <taxon>Mollusca</taxon>
        <taxon>Gastropoda</taxon>
        <taxon>Heterobranchia</taxon>
        <taxon>Euthyneura</taxon>
        <taxon>Panpulmonata</taxon>
        <taxon>Sacoglossa</taxon>
        <taxon>Placobranchoidea</taxon>
        <taxon>Plakobranchidae</taxon>
        <taxon>Plakobranchus</taxon>
    </lineage>
</organism>
<comment type="caution">
    <text evidence="2">The sequence shown here is derived from an EMBL/GenBank/DDBJ whole genome shotgun (WGS) entry which is preliminary data.</text>
</comment>
<keyword evidence="3" id="KW-1185">Reference proteome</keyword>
<feature type="transmembrane region" description="Helical" evidence="1">
    <location>
        <begin position="32"/>
        <end position="55"/>
    </location>
</feature>
<gene>
    <name evidence="2" type="ORF">PoB_000632300</name>
</gene>
<reference evidence="2 3" key="1">
    <citation type="journal article" date="2021" name="Elife">
        <title>Chloroplast acquisition without the gene transfer in kleptoplastic sea slugs, Plakobranchus ocellatus.</title>
        <authorList>
            <person name="Maeda T."/>
            <person name="Takahashi S."/>
            <person name="Yoshida T."/>
            <person name="Shimamura S."/>
            <person name="Takaki Y."/>
            <person name="Nagai Y."/>
            <person name="Toyoda A."/>
            <person name="Suzuki Y."/>
            <person name="Arimoto A."/>
            <person name="Ishii H."/>
            <person name="Satoh N."/>
            <person name="Nishiyama T."/>
            <person name="Hasebe M."/>
            <person name="Maruyama T."/>
            <person name="Minagawa J."/>
            <person name="Obokata J."/>
            <person name="Shigenobu S."/>
        </authorList>
    </citation>
    <scope>NUCLEOTIDE SEQUENCE [LARGE SCALE GENOMIC DNA]</scope>
</reference>